<accession>D4F3D9</accession>
<gene>
    <name evidence="2" type="ORF">EDWATA_01242</name>
</gene>
<sequence length="80" mass="9190">MISTVIDYKMPGHRPRARPVQHETGRDQRAPTRVEPSMRRQPPPIRRRMPPNYRCNPQIRNGNLAISHALWSLGTPADIA</sequence>
<name>D4F3D9_EDWTA</name>
<feature type="region of interest" description="Disordered" evidence="1">
    <location>
        <begin position="1"/>
        <end position="52"/>
    </location>
</feature>
<dbReference type="Proteomes" id="UP000003692">
    <property type="component" value="Unassembled WGS sequence"/>
</dbReference>
<evidence type="ECO:0000256" key="1">
    <source>
        <dbReference type="SAM" id="MobiDB-lite"/>
    </source>
</evidence>
<dbReference type="HOGENOM" id="CLU_2584156_0_0_6"/>
<reference evidence="2 3" key="1">
    <citation type="submission" date="2010-02" db="EMBL/GenBank/DDBJ databases">
        <authorList>
            <person name="Weinstock G."/>
            <person name="Sodergren E."/>
            <person name="Clifton S."/>
            <person name="Fulton L."/>
            <person name="Fulton B."/>
            <person name="Courtney L."/>
            <person name="Fronick C."/>
            <person name="Harrison M."/>
            <person name="Strong C."/>
            <person name="Farmer C."/>
            <person name="Delahaunty K."/>
            <person name="Markovic C."/>
            <person name="Hall O."/>
            <person name="Minx P."/>
            <person name="Tomlinson C."/>
            <person name="Mitreva M."/>
            <person name="Nelson J."/>
            <person name="Hou S."/>
            <person name="Wollam A."/>
            <person name="Pepin K.H."/>
            <person name="Johnson M."/>
            <person name="Bhonagiri V."/>
            <person name="Zhang X."/>
            <person name="Suruliraj S."/>
            <person name="Warren W."/>
            <person name="Chinwalla A."/>
            <person name="Mardis E.R."/>
            <person name="Wilson R.K."/>
        </authorList>
    </citation>
    <scope>NUCLEOTIDE SEQUENCE [LARGE SCALE GENOMIC DNA]</scope>
    <source>
        <strain evidence="2 3">ATCC 23685</strain>
    </source>
</reference>
<proteinExistence type="predicted"/>
<evidence type="ECO:0000313" key="3">
    <source>
        <dbReference type="Proteomes" id="UP000003692"/>
    </source>
</evidence>
<dbReference type="EMBL" id="ADGK01000060">
    <property type="protein sequence ID" value="EFE23730.1"/>
    <property type="molecule type" value="Genomic_DNA"/>
</dbReference>
<evidence type="ECO:0000313" key="2">
    <source>
        <dbReference type="EMBL" id="EFE23730.1"/>
    </source>
</evidence>
<feature type="compositionally biased region" description="Basic and acidic residues" evidence="1">
    <location>
        <begin position="20"/>
        <end position="38"/>
    </location>
</feature>
<organism evidence="2 3">
    <name type="scientific">Edwardsiella tarda ATCC 23685</name>
    <dbReference type="NCBI Taxonomy" id="500638"/>
    <lineage>
        <taxon>Bacteria</taxon>
        <taxon>Pseudomonadati</taxon>
        <taxon>Pseudomonadota</taxon>
        <taxon>Gammaproteobacteria</taxon>
        <taxon>Enterobacterales</taxon>
        <taxon>Hafniaceae</taxon>
        <taxon>Edwardsiella</taxon>
    </lineage>
</organism>
<comment type="caution">
    <text evidence="2">The sequence shown here is derived from an EMBL/GenBank/DDBJ whole genome shotgun (WGS) entry which is preliminary data.</text>
</comment>
<protein>
    <submittedName>
        <fullName evidence="2">Uncharacterized protein</fullName>
    </submittedName>
</protein>
<dbReference type="AlphaFoldDB" id="D4F3D9"/>